<evidence type="ECO:0000313" key="2">
    <source>
        <dbReference type="EMBL" id="RRB07586.1"/>
    </source>
</evidence>
<dbReference type="OrthoDB" id="610763at2"/>
<dbReference type="RefSeq" id="WP_124872797.1">
    <property type="nucleotide sequence ID" value="NZ_RQJO01000007.1"/>
</dbReference>
<accession>A0A3P1C3J2</accession>
<dbReference type="SUPFAM" id="SSF50969">
    <property type="entry name" value="YVTN repeat-like/Quinoprotein amine dehydrogenase"/>
    <property type="match status" value="1"/>
</dbReference>
<dbReference type="EMBL" id="RQJO01000007">
    <property type="protein sequence ID" value="RRB07586.1"/>
    <property type="molecule type" value="Genomic_DNA"/>
</dbReference>
<dbReference type="AlphaFoldDB" id="A0A3P1C3J2"/>
<reference evidence="2 3" key="1">
    <citation type="submission" date="2018-11" db="EMBL/GenBank/DDBJ databases">
        <authorList>
            <person name="Zhou Z."/>
            <person name="Wang G."/>
        </authorList>
    </citation>
    <scope>NUCLEOTIDE SEQUENCE [LARGE SCALE GENOMIC DNA]</scope>
    <source>
        <strain evidence="2 3">KCTC52004</strain>
    </source>
</reference>
<protein>
    <submittedName>
        <fullName evidence="2">Uncharacterized protein</fullName>
    </submittedName>
</protein>
<feature type="chain" id="PRO_5018225721" evidence="1">
    <location>
        <begin position="20"/>
        <end position="741"/>
    </location>
</feature>
<feature type="signal peptide" evidence="1">
    <location>
        <begin position="1"/>
        <end position="19"/>
    </location>
</feature>
<evidence type="ECO:0000313" key="3">
    <source>
        <dbReference type="Proteomes" id="UP000271925"/>
    </source>
</evidence>
<dbReference type="Proteomes" id="UP000271925">
    <property type="component" value="Unassembled WGS sequence"/>
</dbReference>
<keyword evidence="1" id="KW-0732">Signal</keyword>
<evidence type="ECO:0000256" key="1">
    <source>
        <dbReference type="SAM" id="SignalP"/>
    </source>
</evidence>
<dbReference type="InterPro" id="IPR015943">
    <property type="entry name" value="WD40/YVTN_repeat-like_dom_sf"/>
</dbReference>
<name>A0A3P1C3J2_9BACT</name>
<organism evidence="2 3">
    <name type="scientific">Larkinella rosea</name>
    <dbReference type="NCBI Taxonomy" id="2025312"/>
    <lineage>
        <taxon>Bacteria</taxon>
        <taxon>Pseudomonadati</taxon>
        <taxon>Bacteroidota</taxon>
        <taxon>Cytophagia</taxon>
        <taxon>Cytophagales</taxon>
        <taxon>Spirosomataceae</taxon>
        <taxon>Larkinella</taxon>
    </lineage>
</organism>
<dbReference type="Gene3D" id="2.130.10.10">
    <property type="entry name" value="YVTN repeat-like/Quinoprotein amine dehydrogenase"/>
    <property type="match status" value="1"/>
</dbReference>
<dbReference type="InterPro" id="IPR011044">
    <property type="entry name" value="Quino_amine_DH_bsu"/>
</dbReference>
<comment type="caution">
    <text evidence="2">The sequence shown here is derived from an EMBL/GenBank/DDBJ whole genome shotgun (WGS) entry which is preliminary data.</text>
</comment>
<keyword evidence="3" id="KW-1185">Reference proteome</keyword>
<proteinExistence type="predicted"/>
<sequence length="741" mass="84213">MRTSIFIIFLALTSAICYAQSQPVYQDKPYWQDYSIKYYSDKSTGDLLHAHADRNGAIQILTSKGELLHPHDGQFLYPGTLQPDNTYRFMKDKKLAALGEYHQQFVYLSDKVVFSNAWAGKLFSEHNLPNAKFFQAGPDFTFLVSDGSSASLVKDSKTVWKGDLPGDEVVGVRYQPGANLFWILGKKSLNTLSVATPRLTKVLDGTGFTAFDLAAQGKKAIIGTNNGYVEFDVATKKQVGAIHQKLPWTEITAVSEVDGKLWFGSTKGAFALRRDGKFDYYAGERWLPGDVVTNISKGPKNSVLILTQAGLGQIVFKQMTLHDKAVFFDQQVRSRHIRVGFNSTLDRMEKGNLSTGFLEDSDNDGLWTSMYLGGEIFRYAVTKDPEALQNCRESLDAMERLYTITPVPGFPARSFERSGHIKELSDSERWQHAKDKEWDWKSTTSSDEVIGHIFAFGAMAELIPDKDLKGRAITLIDTLMNHIITHDMYLIDFDGKPTQWGKWNPAYVNSFPPNVGDRKLNSSNIVAMLQTAYHFTKKEKYKKKAFELMQKHGYLTNMMGSMQAIGKAPADADEHAKHMSDGWNHSDDEMYFVGYWGLYRYAFNDTLKTKYKQQIIDHWQAERPEKEGAWNIFTALTGTKDFDLKEAVWYLQEHPLDLIDWSVHNSHRKDIELIPENFRRQTTKEVLPPDERPIQRHNGNMFTLDRQGRSGGSEHSAGDIWLLPYWMGRYLGVISAPIVVK</sequence>
<gene>
    <name evidence="2" type="ORF">EHT25_07350</name>
</gene>